<feature type="region of interest" description="Disordered" evidence="1">
    <location>
        <begin position="1"/>
        <end position="41"/>
    </location>
</feature>
<sequence length="339" mass="39187">MNKDQNKFENQSFLGKTNKVSTSTNINEPSHNHQIYSKKDDLNPDPSFPLIEIETADSFWNSENGNRSQLSLLNDSEFHQRHSSNIFDSSASAIFDESEIDIENASFVSEISALAFSTNNQSSLQSPYTNQKGLKKKMKNVDNPSFSTGKHEKKKKKTKHKPTLEDVFIFNLPGHFIDYFQSYDDALMPPVLSRRWKKKPLSLRKEVVCAYRAEDSRFLSKNIGDTEQKLREDEEMRRERVVEYSILHGTDKLASIYDDKDEEIEHTQTQPPSSHELDANDKIDQLSLHHLCERNNKIDNHELESMKDSLNTEKKVNILLILSLAIRFMFYIGHLLNIC</sequence>
<feature type="transmembrane region" description="Helical" evidence="2">
    <location>
        <begin position="316"/>
        <end position="336"/>
    </location>
</feature>
<accession>A0ABR2LAL5</accession>
<comment type="caution">
    <text evidence="3">The sequence shown here is derived from an EMBL/GenBank/DDBJ whole genome shotgun (WGS) entry which is preliminary data.</text>
</comment>
<keyword evidence="4" id="KW-1185">Reference proteome</keyword>
<feature type="compositionally biased region" description="Polar residues" evidence="1">
    <location>
        <begin position="8"/>
        <end position="35"/>
    </location>
</feature>
<evidence type="ECO:0000313" key="3">
    <source>
        <dbReference type="EMBL" id="KAK8900368.1"/>
    </source>
</evidence>
<reference evidence="3 4" key="1">
    <citation type="submission" date="2024-04" db="EMBL/GenBank/DDBJ databases">
        <title>Tritrichomonas musculus Genome.</title>
        <authorList>
            <person name="Alves-Ferreira E."/>
            <person name="Grigg M."/>
            <person name="Lorenzi H."/>
            <person name="Galac M."/>
        </authorList>
    </citation>
    <scope>NUCLEOTIDE SEQUENCE [LARGE SCALE GENOMIC DNA]</scope>
    <source>
        <strain evidence="3 4">EAF2021</strain>
    </source>
</reference>
<dbReference type="EMBL" id="JAPFFF010000001">
    <property type="protein sequence ID" value="KAK8900368.1"/>
    <property type="molecule type" value="Genomic_DNA"/>
</dbReference>
<proteinExistence type="predicted"/>
<keyword evidence="2" id="KW-0812">Transmembrane</keyword>
<keyword evidence="2" id="KW-1133">Transmembrane helix</keyword>
<feature type="region of interest" description="Disordered" evidence="1">
    <location>
        <begin position="121"/>
        <end position="159"/>
    </location>
</feature>
<evidence type="ECO:0000256" key="1">
    <source>
        <dbReference type="SAM" id="MobiDB-lite"/>
    </source>
</evidence>
<name>A0ABR2LAL5_9EUKA</name>
<protein>
    <submittedName>
        <fullName evidence="3">Uncharacterized protein</fullName>
    </submittedName>
</protein>
<keyword evidence="2" id="KW-0472">Membrane</keyword>
<gene>
    <name evidence="3" type="ORF">M9Y10_002695</name>
</gene>
<organism evidence="3 4">
    <name type="scientific">Tritrichomonas musculus</name>
    <dbReference type="NCBI Taxonomy" id="1915356"/>
    <lineage>
        <taxon>Eukaryota</taxon>
        <taxon>Metamonada</taxon>
        <taxon>Parabasalia</taxon>
        <taxon>Tritrichomonadida</taxon>
        <taxon>Tritrichomonadidae</taxon>
        <taxon>Tritrichomonas</taxon>
    </lineage>
</organism>
<feature type="compositionally biased region" description="Polar residues" evidence="1">
    <location>
        <begin position="121"/>
        <end position="132"/>
    </location>
</feature>
<evidence type="ECO:0000313" key="4">
    <source>
        <dbReference type="Proteomes" id="UP001470230"/>
    </source>
</evidence>
<dbReference type="Proteomes" id="UP001470230">
    <property type="component" value="Unassembled WGS sequence"/>
</dbReference>
<evidence type="ECO:0000256" key="2">
    <source>
        <dbReference type="SAM" id="Phobius"/>
    </source>
</evidence>